<gene>
    <name evidence="3" type="ORF">KY290_031010</name>
</gene>
<keyword evidence="1" id="KW-0175">Coiled coil</keyword>
<dbReference type="Proteomes" id="UP000826656">
    <property type="component" value="Unassembled WGS sequence"/>
</dbReference>
<evidence type="ECO:0000256" key="2">
    <source>
        <dbReference type="SAM" id="MobiDB-lite"/>
    </source>
</evidence>
<evidence type="ECO:0000313" key="4">
    <source>
        <dbReference type="Proteomes" id="UP000826656"/>
    </source>
</evidence>
<sequence>MAFKRSMIDVDPITGREFKTNALNGFEYFTSLEKARKSKCQMTFKTTIPGGNIVSKLFDELSHSGFNFGEFKNSEDSSISTKVNSLMVDAPNMDEKFTMMEQTIETLKKSIDDKNLQIAQLMSKLDLYNSRESLKNLTTQEKVDVDSPTKPVDSQSAK</sequence>
<organism evidence="3 4">
    <name type="scientific">Solanum tuberosum</name>
    <name type="common">Potato</name>
    <dbReference type="NCBI Taxonomy" id="4113"/>
    <lineage>
        <taxon>Eukaryota</taxon>
        <taxon>Viridiplantae</taxon>
        <taxon>Streptophyta</taxon>
        <taxon>Embryophyta</taxon>
        <taxon>Tracheophyta</taxon>
        <taxon>Spermatophyta</taxon>
        <taxon>Magnoliopsida</taxon>
        <taxon>eudicotyledons</taxon>
        <taxon>Gunneridae</taxon>
        <taxon>Pentapetalae</taxon>
        <taxon>asterids</taxon>
        <taxon>lamiids</taxon>
        <taxon>Solanales</taxon>
        <taxon>Solanaceae</taxon>
        <taxon>Solanoideae</taxon>
        <taxon>Solaneae</taxon>
        <taxon>Solanum</taxon>
    </lineage>
</organism>
<proteinExistence type="predicted"/>
<feature type="coiled-coil region" evidence="1">
    <location>
        <begin position="104"/>
        <end position="131"/>
    </location>
</feature>
<comment type="caution">
    <text evidence="3">The sequence shown here is derived from an EMBL/GenBank/DDBJ whole genome shotgun (WGS) entry which is preliminary data.</text>
</comment>
<keyword evidence="4" id="KW-1185">Reference proteome</keyword>
<feature type="region of interest" description="Disordered" evidence="2">
    <location>
        <begin position="138"/>
        <end position="158"/>
    </location>
</feature>
<evidence type="ECO:0000256" key="1">
    <source>
        <dbReference type="SAM" id="Coils"/>
    </source>
</evidence>
<dbReference type="EMBL" id="JAIVGD010000023">
    <property type="protein sequence ID" value="KAH0743017.1"/>
    <property type="molecule type" value="Genomic_DNA"/>
</dbReference>
<reference evidence="3 4" key="1">
    <citation type="journal article" date="2021" name="bioRxiv">
        <title>Chromosome-scale and haplotype-resolved genome assembly of a tetraploid potato cultivar.</title>
        <authorList>
            <person name="Sun H."/>
            <person name="Jiao W.-B."/>
            <person name="Krause K."/>
            <person name="Campoy J.A."/>
            <person name="Goel M."/>
            <person name="Folz-Donahue K."/>
            <person name="Kukat C."/>
            <person name="Huettel B."/>
            <person name="Schneeberger K."/>
        </authorList>
    </citation>
    <scope>NUCLEOTIDE SEQUENCE [LARGE SCALE GENOMIC DNA]</scope>
    <source>
        <strain evidence="3">SolTubOtavaFocal</strain>
        <tissue evidence="3">Leaves</tissue>
    </source>
</reference>
<name>A0ABQ7U7X8_SOLTU</name>
<protein>
    <submittedName>
        <fullName evidence="3">Uncharacterized protein</fullName>
    </submittedName>
</protein>
<evidence type="ECO:0000313" key="3">
    <source>
        <dbReference type="EMBL" id="KAH0743017.1"/>
    </source>
</evidence>
<accession>A0ABQ7U7X8</accession>